<dbReference type="AlphaFoldDB" id="A0A377FUU0"/>
<sequence length="153" mass="16839">MNYLALISVSFIVLSAILVAIGWVIIARDRRNIEKHKKVMTAAAVAATTFFILYVSRTIFVGNTAFGGPDSIKPYYLAFMIFHILLATTGGVLGLITLYLGYKNKIEKHRKIGPKASVVWFFTAITGVTVYVLLYVAFEPGETTNVFRAIIGG</sequence>
<organism evidence="2 3">
    <name type="scientific">Exiguobacterium aurantiacum</name>
    <dbReference type="NCBI Taxonomy" id="33987"/>
    <lineage>
        <taxon>Bacteria</taxon>
        <taxon>Bacillati</taxon>
        <taxon>Bacillota</taxon>
        <taxon>Bacilli</taxon>
        <taxon>Bacillales</taxon>
        <taxon>Bacillales Family XII. Incertae Sedis</taxon>
        <taxon>Exiguobacterium</taxon>
    </lineage>
</organism>
<dbReference type="RefSeq" id="WP_029335485.1">
    <property type="nucleotide sequence ID" value="NZ_UGGP01000001.1"/>
</dbReference>
<dbReference type="PANTHER" id="PTHR37692">
    <property type="entry name" value="HYPOTHETICAL MEMBRANE SPANNING PROTEIN"/>
    <property type="match status" value="1"/>
</dbReference>
<dbReference type="OrthoDB" id="2375575at2"/>
<gene>
    <name evidence="2" type="ORF">NCTC13163_01942</name>
</gene>
<proteinExistence type="predicted"/>
<evidence type="ECO:0000256" key="1">
    <source>
        <dbReference type="SAM" id="Phobius"/>
    </source>
</evidence>
<keyword evidence="1" id="KW-0812">Transmembrane</keyword>
<feature type="transmembrane region" description="Helical" evidence="1">
    <location>
        <begin position="76"/>
        <end position="98"/>
    </location>
</feature>
<accession>A0A377FUU0</accession>
<dbReference type="PANTHER" id="PTHR37692:SF1">
    <property type="entry name" value="DUF420 DOMAIN-CONTAINING PROTEIN"/>
    <property type="match status" value="1"/>
</dbReference>
<feature type="transmembrane region" description="Helical" evidence="1">
    <location>
        <begin position="39"/>
        <end position="56"/>
    </location>
</feature>
<keyword evidence="1" id="KW-0472">Membrane</keyword>
<dbReference type="Proteomes" id="UP000254060">
    <property type="component" value="Unassembled WGS sequence"/>
</dbReference>
<reference evidence="2 3" key="1">
    <citation type="submission" date="2018-06" db="EMBL/GenBank/DDBJ databases">
        <authorList>
            <consortium name="Pathogen Informatics"/>
            <person name="Doyle S."/>
        </authorList>
    </citation>
    <scope>NUCLEOTIDE SEQUENCE [LARGE SCALE GENOMIC DNA]</scope>
    <source>
        <strain evidence="2 3">NCTC13163</strain>
    </source>
</reference>
<protein>
    <submittedName>
        <fullName evidence="2">Predicted membrane protein</fullName>
    </submittedName>
</protein>
<keyword evidence="1" id="KW-1133">Transmembrane helix</keyword>
<evidence type="ECO:0000313" key="3">
    <source>
        <dbReference type="Proteomes" id="UP000254060"/>
    </source>
</evidence>
<feature type="transmembrane region" description="Helical" evidence="1">
    <location>
        <begin position="6"/>
        <end position="27"/>
    </location>
</feature>
<name>A0A377FUU0_9BACL</name>
<dbReference type="STRING" id="1397694.GCA_000702585_02435"/>
<dbReference type="EMBL" id="UGGP01000001">
    <property type="protein sequence ID" value="STO08569.1"/>
    <property type="molecule type" value="Genomic_DNA"/>
</dbReference>
<dbReference type="InterPro" id="IPR007352">
    <property type="entry name" value="DUF420"/>
</dbReference>
<dbReference type="Pfam" id="PF04238">
    <property type="entry name" value="DUF420"/>
    <property type="match status" value="1"/>
</dbReference>
<feature type="transmembrane region" description="Helical" evidence="1">
    <location>
        <begin position="118"/>
        <end position="138"/>
    </location>
</feature>
<evidence type="ECO:0000313" key="2">
    <source>
        <dbReference type="EMBL" id="STO08569.1"/>
    </source>
</evidence>